<dbReference type="InterPro" id="IPR015590">
    <property type="entry name" value="Aldehyde_DH_dom"/>
</dbReference>
<dbReference type="Proteomes" id="UP000268084">
    <property type="component" value="Chromosome"/>
</dbReference>
<dbReference type="FunFam" id="3.40.309.10:FF:000012">
    <property type="entry name" value="Betaine aldehyde dehydrogenase"/>
    <property type="match status" value="1"/>
</dbReference>
<dbReference type="InterPro" id="IPR016163">
    <property type="entry name" value="Ald_DH_C"/>
</dbReference>
<dbReference type="PROSITE" id="PS00687">
    <property type="entry name" value="ALDEHYDE_DEHYDR_GLU"/>
    <property type="match status" value="1"/>
</dbReference>
<comment type="similarity">
    <text evidence="1 4">Belongs to the aldehyde dehydrogenase family.</text>
</comment>
<dbReference type="InterPro" id="IPR016161">
    <property type="entry name" value="Ald_DH/histidinol_DH"/>
</dbReference>
<dbReference type="InterPro" id="IPR016162">
    <property type="entry name" value="Ald_DH_N"/>
</dbReference>
<reference evidence="6 7" key="1">
    <citation type="submission" date="2018-11" db="EMBL/GenBank/DDBJ databases">
        <authorList>
            <person name="Da X."/>
        </authorList>
    </citation>
    <scope>NUCLEOTIDE SEQUENCE [LARGE SCALE GENOMIC DNA]</scope>
    <source>
        <strain evidence="6 7">S14-144</strain>
    </source>
</reference>
<reference evidence="6 7" key="2">
    <citation type="submission" date="2018-12" db="EMBL/GenBank/DDBJ databases">
        <title>Nakamurella antarcticus sp. nov., isolated from Antarctica South Shetland Islands soil.</title>
        <authorList>
            <person name="Peng F."/>
        </authorList>
    </citation>
    <scope>NUCLEOTIDE SEQUENCE [LARGE SCALE GENOMIC DNA]</scope>
    <source>
        <strain evidence="6 7">S14-144</strain>
    </source>
</reference>
<dbReference type="OrthoDB" id="6882680at2"/>
<feature type="domain" description="Aldehyde dehydrogenase" evidence="5">
    <location>
        <begin position="27"/>
        <end position="492"/>
    </location>
</feature>
<dbReference type="SUPFAM" id="SSF53720">
    <property type="entry name" value="ALDH-like"/>
    <property type="match status" value="1"/>
</dbReference>
<proteinExistence type="inferred from homology"/>
<dbReference type="AlphaFoldDB" id="A0A3G8ZK95"/>
<sequence length="497" mass="53435">MSVSGVTVAKPFDGTAPDRPMLIGGQWVEAVAGEWIDVVSPGHRGLKLARVPRAREEDADRAVAAARKAWPAWRDLHFKERQKALLQIADALEKAAEDLAQLTAWDTGNALRPQARPESQTLVNLFRYFGGIAGEFKGTVLPAGSDQLQYTRRESLGVVAGILPWNSPLMIAGMKVPAALAAGNTIVLKAAEDAPLTILLMAEIASKFLPDGVLNVLTGFGTEVGEALVQHKGVDKVSFTGSSRVGHHVAEAAGSRLAHVSLELGGKSPSIVFPDAATDATVDGLLTAMRFTRQGQSCTAGSRLFVHEDVFDDVVGRLVEKVKLLKVGDPLDEATDMGAIINQKQFDQIKNYIEDGRSQSGVRVALDGEGKVPDGLDGFYQAPTIFANVDNSWRIAQEEIFGPVLVAIPWRTRDEVIRMANDSTYGLAAYVWSNKLDEAIDTANRIESGWVQVNQGGGQNIGQSYGGYKSSGIGREFSLEGAMESFTQIKQINVKIG</sequence>
<keyword evidence="2 4" id="KW-0560">Oxidoreductase</keyword>
<dbReference type="PANTHER" id="PTHR11699">
    <property type="entry name" value="ALDEHYDE DEHYDROGENASE-RELATED"/>
    <property type="match status" value="1"/>
</dbReference>
<dbReference type="InterPro" id="IPR016160">
    <property type="entry name" value="Ald_DH_CS_CYS"/>
</dbReference>
<evidence type="ECO:0000313" key="6">
    <source>
        <dbReference type="EMBL" id="AZI57742.1"/>
    </source>
</evidence>
<dbReference type="RefSeq" id="WP_124798443.1">
    <property type="nucleotide sequence ID" value="NZ_CP034170.1"/>
</dbReference>
<dbReference type="FunFam" id="3.40.605.10:FF:000007">
    <property type="entry name" value="NAD/NADP-dependent betaine aldehyde dehydrogenase"/>
    <property type="match status" value="1"/>
</dbReference>
<organism evidence="6 7">
    <name type="scientific">Nakamurella antarctica</name>
    <dbReference type="NCBI Taxonomy" id="1902245"/>
    <lineage>
        <taxon>Bacteria</taxon>
        <taxon>Bacillati</taxon>
        <taxon>Actinomycetota</taxon>
        <taxon>Actinomycetes</taxon>
        <taxon>Nakamurellales</taxon>
        <taxon>Nakamurellaceae</taxon>
        <taxon>Nakamurella</taxon>
    </lineage>
</organism>
<dbReference type="Gene3D" id="3.40.605.10">
    <property type="entry name" value="Aldehyde Dehydrogenase, Chain A, domain 1"/>
    <property type="match status" value="1"/>
</dbReference>
<protein>
    <submittedName>
        <fullName evidence="6">Aldehyde dehydrogenase family protein</fullName>
    </submittedName>
</protein>
<name>A0A3G8ZK95_9ACTN</name>
<evidence type="ECO:0000256" key="4">
    <source>
        <dbReference type="RuleBase" id="RU003345"/>
    </source>
</evidence>
<evidence type="ECO:0000256" key="2">
    <source>
        <dbReference type="ARBA" id="ARBA00023002"/>
    </source>
</evidence>
<gene>
    <name evidence="6" type="ORF">EH165_05855</name>
</gene>
<evidence type="ECO:0000313" key="7">
    <source>
        <dbReference type="Proteomes" id="UP000268084"/>
    </source>
</evidence>
<dbReference type="Pfam" id="PF00171">
    <property type="entry name" value="Aldedh"/>
    <property type="match status" value="1"/>
</dbReference>
<dbReference type="EMBL" id="CP034170">
    <property type="protein sequence ID" value="AZI57742.1"/>
    <property type="molecule type" value="Genomic_DNA"/>
</dbReference>
<dbReference type="KEGG" id="nak:EH165_05855"/>
<dbReference type="Gene3D" id="3.40.309.10">
    <property type="entry name" value="Aldehyde Dehydrogenase, Chain A, domain 2"/>
    <property type="match status" value="1"/>
</dbReference>
<dbReference type="PROSITE" id="PS00070">
    <property type="entry name" value="ALDEHYDE_DEHYDR_CYS"/>
    <property type="match status" value="1"/>
</dbReference>
<evidence type="ECO:0000256" key="1">
    <source>
        <dbReference type="ARBA" id="ARBA00009986"/>
    </source>
</evidence>
<evidence type="ECO:0000259" key="5">
    <source>
        <dbReference type="Pfam" id="PF00171"/>
    </source>
</evidence>
<accession>A0A3G8ZK95</accession>
<keyword evidence="7" id="KW-1185">Reference proteome</keyword>
<evidence type="ECO:0000256" key="3">
    <source>
        <dbReference type="PROSITE-ProRule" id="PRU10007"/>
    </source>
</evidence>
<dbReference type="InterPro" id="IPR029510">
    <property type="entry name" value="Ald_DH_CS_GLU"/>
</dbReference>
<dbReference type="GO" id="GO:0016620">
    <property type="term" value="F:oxidoreductase activity, acting on the aldehyde or oxo group of donors, NAD or NADP as acceptor"/>
    <property type="evidence" value="ECO:0007669"/>
    <property type="project" value="InterPro"/>
</dbReference>
<feature type="active site" evidence="3">
    <location>
        <position position="263"/>
    </location>
</feature>